<evidence type="ECO:0000313" key="2">
    <source>
        <dbReference type="EMBL" id="QOY91989.1"/>
    </source>
</evidence>
<evidence type="ECO:0000313" key="3">
    <source>
        <dbReference type="Proteomes" id="UP000593892"/>
    </source>
</evidence>
<keyword evidence="3" id="KW-1185">Reference proteome</keyword>
<reference evidence="2 3" key="1">
    <citation type="submission" date="2020-10" db="EMBL/GenBank/DDBJ databases">
        <title>Complete genome sequence of Paludibaculum fermentans P105T, a facultatively anaerobic acidobacterium capable of dissimilatory Fe(III) reduction.</title>
        <authorList>
            <person name="Dedysh S.N."/>
            <person name="Beletsky A.V."/>
            <person name="Kulichevskaya I.S."/>
            <person name="Mardanov A.V."/>
            <person name="Ravin N.V."/>
        </authorList>
    </citation>
    <scope>NUCLEOTIDE SEQUENCE [LARGE SCALE GENOMIC DNA]</scope>
    <source>
        <strain evidence="2 3">P105</strain>
    </source>
</reference>
<dbReference type="AlphaFoldDB" id="A0A7S7SNZ4"/>
<name>A0A7S7SNZ4_PALFE</name>
<dbReference type="EMBL" id="CP063849">
    <property type="protein sequence ID" value="QOY91989.1"/>
    <property type="molecule type" value="Genomic_DNA"/>
</dbReference>
<dbReference type="KEGG" id="pfer:IRI77_12235"/>
<organism evidence="2 3">
    <name type="scientific">Paludibaculum fermentans</name>
    <dbReference type="NCBI Taxonomy" id="1473598"/>
    <lineage>
        <taxon>Bacteria</taxon>
        <taxon>Pseudomonadati</taxon>
        <taxon>Acidobacteriota</taxon>
        <taxon>Terriglobia</taxon>
        <taxon>Bryobacterales</taxon>
        <taxon>Bryobacteraceae</taxon>
        <taxon>Paludibaculum</taxon>
    </lineage>
</organism>
<proteinExistence type="predicted"/>
<feature type="signal peptide" evidence="1">
    <location>
        <begin position="1"/>
        <end position="17"/>
    </location>
</feature>
<gene>
    <name evidence="2" type="ORF">IRI77_12235</name>
</gene>
<accession>A0A7S7SNZ4</accession>
<feature type="chain" id="PRO_5032605868" evidence="1">
    <location>
        <begin position="18"/>
        <end position="177"/>
    </location>
</feature>
<evidence type="ECO:0000256" key="1">
    <source>
        <dbReference type="SAM" id="SignalP"/>
    </source>
</evidence>
<sequence length="177" mass="18875">MVLALAPALLGSVALFAATDDMGGMHAGHNVKVSAKLVDIVRLATRPFLDVNATAGAGYMPAFGCVSGPDHGAMGIHYINGDLVGDGEVDATRPEALIYEPSSGGMRLVGVEFIVDAATWMKNHTSPPMLEGQAFQFVNSPNRYGIPAFFELHVWAWRDNPNGAFVDWNNKVSCEGQ</sequence>
<protein>
    <submittedName>
        <fullName evidence="2">Uncharacterized protein</fullName>
    </submittedName>
</protein>
<dbReference type="Proteomes" id="UP000593892">
    <property type="component" value="Chromosome"/>
</dbReference>
<keyword evidence="1" id="KW-0732">Signal</keyword>